<comment type="caution">
    <text evidence="1">The sequence shown here is derived from an EMBL/GenBank/DDBJ whole genome shotgun (WGS) entry which is preliminary data.</text>
</comment>
<organism evidence="1 2">
    <name type="scientific">Ameca splendens</name>
    <dbReference type="NCBI Taxonomy" id="208324"/>
    <lineage>
        <taxon>Eukaryota</taxon>
        <taxon>Metazoa</taxon>
        <taxon>Chordata</taxon>
        <taxon>Craniata</taxon>
        <taxon>Vertebrata</taxon>
        <taxon>Euteleostomi</taxon>
        <taxon>Actinopterygii</taxon>
        <taxon>Neopterygii</taxon>
        <taxon>Teleostei</taxon>
        <taxon>Neoteleostei</taxon>
        <taxon>Acanthomorphata</taxon>
        <taxon>Ovalentaria</taxon>
        <taxon>Atherinomorphae</taxon>
        <taxon>Cyprinodontiformes</taxon>
        <taxon>Goodeidae</taxon>
        <taxon>Ameca</taxon>
    </lineage>
</organism>
<dbReference type="EMBL" id="JAHRIP010021902">
    <property type="protein sequence ID" value="MEQ2288955.1"/>
    <property type="molecule type" value="Genomic_DNA"/>
</dbReference>
<dbReference type="Proteomes" id="UP001469553">
    <property type="component" value="Unassembled WGS sequence"/>
</dbReference>
<evidence type="ECO:0000313" key="1">
    <source>
        <dbReference type="EMBL" id="MEQ2288955.1"/>
    </source>
</evidence>
<sequence>WENHSTRLRRDSVSTGDFWNTVCFCRPQRENTSLSCIISMSVMSSTNFRSFTDESAQAQPFGYNDCIQSDLICSHQRWLSFSEASASPLLSATSNSLKGVPIDL</sequence>
<gene>
    <name evidence="1" type="ORF">AMECASPLE_028273</name>
</gene>
<name>A0ABV0Y5B7_9TELE</name>
<evidence type="ECO:0000313" key="2">
    <source>
        <dbReference type="Proteomes" id="UP001469553"/>
    </source>
</evidence>
<proteinExistence type="predicted"/>
<keyword evidence="2" id="KW-1185">Reference proteome</keyword>
<feature type="non-terminal residue" evidence="1">
    <location>
        <position position="1"/>
    </location>
</feature>
<accession>A0ABV0Y5B7</accession>
<reference evidence="1 2" key="1">
    <citation type="submission" date="2021-06" db="EMBL/GenBank/DDBJ databases">
        <authorList>
            <person name="Palmer J.M."/>
        </authorList>
    </citation>
    <scope>NUCLEOTIDE SEQUENCE [LARGE SCALE GENOMIC DNA]</scope>
    <source>
        <strain evidence="1 2">AS_MEX2019</strain>
        <tissue evidence="1">Muscle</tissue>
    </source>
</reference>
<protein>
    <submittedName>
        <fullName evidence="1">Uncharacterized protein</fullName>
    </submittedName>
</protein>